<keyword evidence="4" id="KW-0235">DNA replication</keyword>
<dbReference type="InterPro" id="IPR047127">
    <property type="entry name" value="MutT-like"/>
</dbReference>
<keyword evidence="3" id="KW-0515">Mutator protein</keyword>
<evidence type="ECO:0000313" key="19">
    <source>
        <dbReference type="EMBL" id="OBV12203.1"/>
    </source>
</evidence>
<dbReference type="InterPro" id="IPR000086">
    <property type="entry name" value="NUDIX_hydrolase_dom"/>
</dbReference>
<keyword evidence="5" id="KW-0479">Metal-binding</keyword>
<dbReference type="InterPro" id="IPR015797">
    <property type="entry name" value="NUDIX_hydrolase-like_dom_sf"/>
</dbReference>
<evidence type="ECO:0000256" key="16">
    <source>
        <dbReference type="ARBA" id="ARBA00042798"/>
    </source>
</evidence>
<dbReference type="GO" id="GO:0006260">
    <property type="term" value="P:DNA replication"/>
    <property type="evidence" value="ECO:0007669"/>
    <property type="project" value="UniProtKB-KW"/>
</dbReference>
<dbReference type="PROSITE" id="PS00893">
    <property type="entry name" value="NUDIX_BOX"/>
    <property type="match status" value="1"/>
</dbReference>
<keyword evidence="7 17" id="KW-0378">Hydrolase</keyword>
<comment type="similarity">
    <text evidence="2 17">Belongs to the Nudix hydrolase family.</text>
</comment>
<keyword evidence="8" id="KW-0460">Magnesium</keyword>
<dbReference type="InterPro" id="IPR020476">
    <property type="entry name" value="Nudix_hydrolase"/>
</dbReference>
<evidence type="ECO:0000256" key="12">
    <source>
        <dbReference type="ARBA" id="ARBA00038905"/>
    </source>
</evidence>
<proteinExistence type="inferred from homology"/>
<dbReference type="InterPro" id="IPR020084">
    <property type="entry name" value="NUDIX_hydrolase_CS"/>
</dbReference>
<dbReference type="GO" id="GO:0006281">
    <property type="term" value="P:DNA repair"/>
    <property type="evidence" value="ECO:0007669"/>
    <property type="project" value="UniProtKB-KW"/>
</dbReference>
<evidence type="ECO:0000256" key="11">
    <source>
        <dbReference type="ARBA" id="ARBA00036904"/>
    </source>
</evidence>
<keyword evidence="9" id="KW-0234">DNA repair</keyword>
<protein>
    <recommendedName>
        <fullName evidence="13">8-oxo-dGTP diphosphatase</fullName>
        <ecNumber evidence="12">3.6.1.55</ecNumber>
    </recommendedName>
    <alternativeName>
        <fullName evidence="16">7,8-dihydro-8-oxoguanine-triphosphatase</fullName>
    </alternativeName>
    <alternativeName>
        <fullName evidence="15">Mutator protein MutT</fullName>
    </alternativeName>
    <alternativeName>
        <fullName evidence="14">dGTP pyrophosphohydrolase</fullName>
    </alternativeName>
</protein>
<evidence type="ECO:0000256" key="3">
    <source>
        <dbReference type="ARBA" id="ARBA00022457"/>
    </source>
</evidence>
<dbReference type="EC" id="3.6.1.55" evidence="12"/>
<evidence type="ECO:0000256" key="1">
    <source>
        <dbReference type="ARBA" id="ARBA00001946"/>
    </source>
</evidence>
<evidence type="ECO:0000256" key="9">
    <source>
        <dbReference type="ARBA" id="ARBA00023204"/>
    </source>
</evidence>
<dbReference type="Pfam" id="PF00293">
    <property type="entry name" value="NUDIX"/>
    <property type="match status" value="1"/>
</dbReference>
<sequence>MDGKKTDACECWIAVVAGALQGSDGRWLMHRRPADKHHGGLWEFPGGKVEPAEIPKKALIRELREELGITCSPECISPAGFAGTDIAEAEPALVILLYTVTGWHGEPEALEGGAIGWFTPAEIAGLAKPPLDCELAERLFQNL</sequence>
<accession>A0A1A7BI18</accession>
<dbReference type="CDD" id="cd03425">
    <property type="entry name" value="NUDIX_MutT_NudA_like"/>
    <property type="match status" value="1"/>
</dbReference>
<dbReference type="PROSITE" id="PS51462">
    <property type="entry name" value="NUDIX"/>
    <property type="match status" value="1"/>
</dbReference>
<name>A0A1A7BI18_9SPHN</name>
<dbReference type="GO" id="GO:0046872">
    <property type="term" value="F:metal ion binding"/>
    <property type="evidence" value="ECO:0007669"/>
    <property type="project" value="UniProtKB-KW"/>
</dbReference>
<dbReference type="SUPFAM" id="SSF55811">
    <property type="entry name" value="Nudix"/>
    <property type="match status" value="1"/>
</dbReference>
<dbReference type="GO" id="GO:0035539">
    <property type="term" value="F:8-oxo-7,8-dihydrodeoxyguanosine triphosphate pyrophosphatase activity"/>
    <property type="evidence" value="ECO:0007669"/>
    <property type="project" value="UniProtKB-EC"/>
</dbReference>
<evidence type="ECO:0000256" key="14">
    <source>
        <dbReference type="ARBA" id="ARBA00041592"/>
    </source>
</evidence>
<comment type="cofactor">
    <cofactor evidence="1">
        <name>Mg(2+)</name>
        <dbReference type="ChEBI" id="CHEBI:18420"/>
    </cofactor>
</comment>
<evidence type="ECO:0000256" key="8">
    <source>
        <dbReference type="ARBA" id="ARBA00022842"/>
    </source>
</evidence>
<evidence type="ECO:0000256" key="15">
    <source>
        <dbReference type="ARBA" id="ARBA00041979"/>
    </source>
</evidence>
<evidence type="ECO:0000256" key="7">
    <source>
        <dbReference type="ARBA" id="ARBA00022801"/>
    </source>
</evidence>
<evidence type="ECO:0000259" key="18">
    <source>
        <dbReference type="PROSITE" id="PS51462"/>
    </source>
</evidence>
<keyword evidence="6" id="KW-0227">DNA damage</keyword>
<dbReference type="PANTHER" id="PTHR47707">
    <property type="entry name" value="8-OXO-DGTP DIPHOSPHATASE"/>
    <property type="match status" value="1"/>
</dbReference>
<dbReference type="Proteomes" id="UP000092484">
    <property type="component" value="Unassembled WGS sequence"/>
</dbReference>
<dbReference type="STRING" id="1300349.I603_0334"/>
<evidence type="ECO:0000256" key="4">
    <source>
        <dbReference type="ARBA" id="ARBA00022705"/>
    </source>
</evidence>
<feature type="domain" description="Nudix hydrolase" evidence="18">
    <location>
        <begin position="4"/>
        <end position="141"/>
    </location>
</feature>
<reference evidence="19 20" key="1">
    <citation type="submission" date="2016-06" db="EMBL/GenBank/DDBJ databases">
        <title>Genome sequence of Porphyrobacter dokdonensis DSW-74.</title>
        <authorList>
            <person name="Kim J.F."/>
            <person name="Song J.Y."/>
        </authorList>
    </citation>
    <scope>NUCLEOTIDE SEQUENCE [LARGE SCALE GENOMIC DNA]</scope>
    <source>
        <strain evidence="19 20">DSW-74</strain>
    </source>
</reference>
<dbReference type="GO" id="GO:0044715">
    <property type="term" value="F:8-oxo-dGDP phosphatase activity"/>
    <property type="evidence" value="ECO:0007669"/>
    <property type="project" value="TreeGrafter"/>
</dbReference>
<dbReference type="EMBL" id="LZYB01000001">
    <property type="protein sequence ID" value="OBV12203.1"/>
    <property type="molecule type" value="Genomic_DNA"/>
</dbReference>
<comment type="caution">
    <text evidence="19">The sequence shown here is derived from an EMBL/GenBank/DDBJ whole genome shotgun (WGS) entry which is preliminary data.</text>
</comment>
<evidence type="ECO:0000256" key="6">
    <source>
        <dbReference type="ARBA" id="ARBA00022763"/>
    </source>
</evidence>
<dbReference type="PANTHER" id="PTHR47707:SF1">
    <property type="entry name" value="NUDIX HYDROLASE FAMILY PROTEIN"/>
    <property type="match status" value="1"/>
</dbReference>
<evidence type="ECO:0000256" key="5">
    <source>
        <dbReference type="ARBA" id="ARBA00022723"/>
    </source>
</evidence>
<evidence type="ECO:0000256" key="13">
    <source>
        <dbReference type="ARBA" id="ARBA00040794"/>
    </source>
</evidence>
<keyword evidence="20" id="KW-1185">Reference proteome</keyword>
<comment type="catalytic activity">
    <reaction evidence="10">
        <text>8-oxo-dGTP + H2O = 8-oxo-dGMP + diphosphate + H(+)</text>
        <dbReference type="Rhea" id="RHEA:31575"/>
        <dbReference type="ChEBI" id="CHEBI:15377"/>
        <dbReference type="ChEBI" id="CHEBI:15378"/>
        <dbReference type="ChEBI" id="CHEBI:33019"/>
        <dbReference type="ChEBI" id="CHEBI:63224"/>
        <dbReference type="ChEBI" id="CHEBI:77896"/>
        <dbReference type="EC" id="3.6.1.55"/>
    </reaction>
</comment>
<evidence type="ECO:0000256" key="2">
    <source>
        <dbReference type="ARBA" id="ARBA00005582"/>
    </source>
</evidence>
<evidence type="ECO:0000313" key="20">
    <source>
        <dbReference type="Proteomes" id="UP000092484"/>
    </source>
</evidence>
<dbReference type="RefSeq" id="WP_068862073.1">
    <property type="nucleotide sequence ID" value="NZ_LZYB01000001.1"/>
</dbReference>
<dbReference type="GO" id="GO:0044716">
    <property type="term" value="F:8-oxo-GDP phosphatase activity"/>
    <property type="evidence" value="ECO:0007669"/>
    <property type="project" value="TreeGrafter"/>
</dbReference>
<organism evidence="19 20">
    <name type="scientific">Erythrobacter dokdonensis DSW-74</name>
    <dbReference type="NCBI Taxonomy" id="1300349"/>
    <lineage>
        <taxon>Bacteria</taxon>
        <taxon>Pseudomonadati</taxon>
        <taxon>Pseudomonadota</taxon>
        <taxon>Alphaproteobacteria</taxon>
        <taxon>Sphingomonadales</taxon>
        <taxon>Erythrobacteraceae</taxon>
        <taxon>Erythrobacter/Porphyrobacter group</taxon>
        <taxon>Erythrobacter</taxon>
    </lineage>
</organism>
<evidence type="ECO:0000256" key="10">
    <source>
        <dbReference type="ARBA" id="ARBA00035861"/>
    </source>
</evidence>
<dbReference type="GO" id="GO:0008413">
    <property type="term" value="F:8-oxo-7,8-dihydroguanosine triphosphate pyrophosphatase activity"/>
    <property type="evidence" value="ECO:0007669"/>
    <property type="project" value="TreeGrafter"/>
</dbReference>
<gene>
    <name evidence="19" type="ORF">I603_0334</name>
</gene>
<comment type="catalytic activity">
    <reaction evidence="11">
        <text>8-oxo-GTP + H2O = 8-oxo-GMP + diphosphate + H(+)</text>
        <dbReference type="Rhea" id="RHEA:67616"/>
        <dbReference type="ChEBI" id="CHEBI:15377"/>
        <dbReference type="ChEBI" id="CHEBI:15378"/>
        <dbReference type="ChEBI" id="CHEBI:33019"/>
        <dbReference type="ChEBI" id="CHEBI:143553"/>
        <dbReference type="ChEBI" id="CHEBI:145694"/>
    </reaction>
</comment>
<dbReference type="PRINTS" id="PR00502">
    <property type="entry name" value="NUDIXFAMILY"/>
</dbReference>
<dbReference type="AlphaFoldDB" id="A0A1A7BI18"/>
<dbReference type="Gene3D" id="3.90.79.10">
    <property type="entry name" value="Nucleoside Triphosphate Pyrophosphohydrolase"/>
    <property type="match status" value="1"/>
</dbReference>
<evidence type="ECO:0000256" key="17">
    <source>
        <dbReference type="RuleBase" id="RU003476"/>
    </source>
</evidence>